<sequence>MPGLEVALLTLSSSYLIAGPGAYFRDMVYGSDSIRSKSIPAQFAGRFAFEPRLLDPVRILFENNSGFDTAEVIAMAVRPSVQSRTSLLANRVETGFLQLDRLLPQQAGF</sequence>
<proteinExistence type="predicted"/>
<protein>
    <submittedName>
        <fullName evidence="1">Uncharacterized protein</fullName>
    </submittedName>
</protein>
<dbReference type="EMBL" id="JYNZ01000002">
    <property type="protein sequence ID" value="KXK27365.1"/>
    <property type="molecule type" value="Genomic_DNA"/>
</dbReference>
<dbReference type="Proteomes" id="UP000070457">
    <property type="component" value="Unassembled WGS sequence"/>
</dbReference>
<name>A0A136M0E2_9BACT</name>
<organism evidence="1 2">
    <name type="scientific">candidate division WS6 bacterium OLB20</name>
    <dbReference type="NCBI Taxonomy" id="1617426"/>
    <lineage>
        <taxon>Bacteria</taxon>
        <taxon>Candidatus Dojkabacteria</taxon>
    </lineage>
</organism>
<dbReference type="STRING" id="1617426.TR69_WS6001000241"/>
<gene>
    <name evidence="1" type="ORF">TR69_WS6001000241</name>
</gene>
<comment type="caution">
    <text evidence="1">The sequence shown here is derived from an EMBL/GenBank/DDBJ whole genome shotgun (WGS) entry which is preliminary data.</text>
</comment>
<accession>A0A136M0E2</accession>
<evidence type="ECO:0000313" key="1">
    <source>
        <dbReference type="EMBL" id="KXK27365.1"/>
    </source>
</evidence>
<evidence type="ECO:0000313" key="2">
    <source>
        <dbReference type="Proteomes" id="UP000070457"/>
    </source>
</evidence>
<reference evidence="1 2" key="1">
    <citation type="submission" date="2015-02" db="EMBL/GenBank/DDBJ databases">
        <title>Improved understanding of the partial-nitritation anammox process through 23 genomes representing the majority of the microbial community.</title>
        <authorList>
            <person name="Speth D.R."/>
            <person name="In T Zandt M."/>
            <person name="Guerrero Cruz S."/>
            <person name="Jetten M.S."/>
            <person name="Dutilh B.E."/>
        </authorList>
    </citation>
    <scope>NUCLEOTIDE SEQUENCE [LARGE SCALE GENOMIC DNA]</scope>
    <source>
        <strain evidence="1">OLB20</strain>
    </source>
</reference>
<dbReference type="AlphaFoldDB" id="A0A136M0E2"/>